<name>A0AAV7GCK1_DENCH</name>
<dbReference type="Gene3D" id="3.30.900.10">
    <property type="entry name" value="HORMA domain"/>
    <property type="match status" value="1"/>
</dbReference>
<reference evidence="4 5" key="1">
    <citation type="journal article" date="2021" name="Hortic Res">
        <title>Chromosome-scale assembly of the Dendrobium chrysotoxum genome enhances the understanding of orchid evolution.</title>
        <authorList>
            <person name="Zhang Y."/>
            <person name="Zhang G.Q."/>
            <person name="Zhang D."/>
            <person name="Liu X.D."/>
            <person name="Xu X.Y."/>
            <person name="Sun W.H."/>
            <person name="Yu X."/>
            <person name="Zhu X."/>
            <person name="Wang Z.W."/>
            <person name="Zhao X."/>
            <person name="Zhong W.Y."/>
            <person name="Chen H."/>
            <person name="Yin W.L."/>
            <person name="Huang T."/>
            <person name="Niu S.C."/>
            <person name="Liu Z.J."/>
        </authorList>
    </citation>
    <scope>NUCLEOTIDE SEQUENCE [LARGE SCALE GENOMIC DNA]</scope>
    <source>
        <strain evidence="4">Lindl</strain>
    </source>
</reference>
<dbReference type="InterPro" id="IPR040182">
    <property type="entry name" value="ATG13"/>
</dbReference>
<dbReference type="EMBL" id="JAGFBR010000016">
    <property type="protein sequence ID" value="KAH0453852.1"/>
    <property type="molecule type" value="Genomic_DNA"/>
</dbReference>
<dbReference type="GO" id="GO:1990316">
    <property type="term" value="C:Atg1/ULK1 kinase complex"/>
    <property type="evidence" value="ECO:0007669"/>
    <property type="project" value="InterPro"/>
</dbReference>
<feature type="domain" description="Autophagy-related protein 13 N-terminal" evidence="3">
    <location>
        <begin position="19"/>
        <end position="259"/>
    </location>
</feature>
<evidence type="ECO:0000256" key="2">
    <source>
        <dbReference type="SAM" id="MobiDB-lite"/>
    </source>
</evidence>
<protein>
    <recommendedName>
        <fullName evidence="3">Autophagy-related protein 13 N-terminal domain-containing protein</fullName>
    </recommendedName>
</protein>
<dbReference type="InterPro" id="IPR036570">
    <property type="entry name" value="HORMA_dom_sf"/>
</dbReference>
<dbReference type="GO" id="GO:0005829">
    <property type="term" value="C:cytosol"/>
    <property type="evidence" value="ECO:0007669"/>
    <property type="project" value="TreeGrafter"/>
</dbReference>
<dbReference type="PANTHER" id="PTHR13430:SF15">
    <property type="entry name" value="AUTOPHAGY-RELATED PROTEIN 13B"/>
    <property type="match status" value="1"/>
</dbReference>
<keyword evidence="1" id="KW-0072">Autophagy</keyword>
<sequence length="680" mass="75914">MASSPSKSASEPAVMEKLITDFFAKSVHVILESRSSARNYNAEPFNSSPSSSPSLNIRPGEKRFNLALRDCPAALESFDMWRQSNLEPLVLDIVLDRRKSIRNASCASPGGVFVRNLSSGRDEFGRLNRSETIVERWIVQYESQSLSQPGRESSYRGSKKGSRATYHSSEFQIMYKKAYRKIMVLLRSLYVMVRLLPTFKLFRDLNASGQVHPFILSHRISSIAEPFSREEDALMSQHDFGQLDISFGKLSISVAYLKTLEDVSSGPSTPISTEFIMDYVGSPLVDPLKRLVSLPTVGSAPSHASFSRRHSWSNDHEETPFSPTPSPTYSDSQALYHNLNPRLPPPYHLPKNSTTLCSITRVSFAGNAKNISECWPSPPFSPSSSSPSSPTHPYSAFSHSEGASVSIPFPWQKGSDGGQNQGLSPSPYYKSKRQGRPSQVITLRTQENTTSALKKFSPENKLQLKIESPRFMEFQTGMVPPKIESTRREFNSLKTPYSPPQISSRSSSRLSFMDEFDDSDFICPFAEDDEVSNSFRVESAISNDCFAENLCPHKSMPIRRSPDAAVGELVWMLRSAPPLRLNNSNPLRSKQVFKDEVSNQKNLQGKIENTKEDDLNKVDSTLCLDISASDLFMSRTAADAFKELQTYKNIRELILKHGGSGGRDSEYIAKSNSRDPSKVV</sequence>
<dbReference type="GO" id="GO:0000423">
    <property type="term" value="P:mitophagy"/>
    <property type="evidence" value="ECO:0007669"/>
    <property type="project" value="TreeGrafter"/>
</dbReference>
<evidence type="ECO:0000259" key="3">
    <source>
        <dbReference type="Pfam" id="PF10033"/>
    </source>
</evidence>
<feature type="region of interest" description="Disordered" evidence="2">
    <location>
        <begin position="659"/>
        <end position="680"/>
    </location>
</feature>
<gene>
    <name evidence="4" type="ORF">IEQ34_018176</name>
</gene>
<dbReference type="GO" id="GO:0034497">
    <property type="term" value="P:protein localization to phagophore assembly site"/>
    <property type="evidence" value="ECO:0007669"/>
    <property type="project" value="TreeGrafter"/>
</dbReference>
<dbReference type="GO" id="GO:0034727">
    <property type="term" value="P:piecemeal microautophagy of the nucleus"/>
    <property type="evidence" value="ECO:0007669"/>
    <property type="project" value="TreeGrafter"/>
</dbReference>
<dbReference type="PANTHER" id="PTHR13430">
    <property type="match status" value="1"/>
</dbReference>
<dbReference type="GO" id="GO:0000407">
    <property type="term" value="C:phagophore assembly site"/>
    <property type="evidence" value="ECO:0007669"/>
    <property type="project" value="TreeGrafter"/>
</dbReference>
<dbReference type="InterPro" id="IPR018731">
    <property type="entry name" value="Atg13_N"/>
</dbReference>
<evidence type="ECO:0000313" key="5">
    <source>
        <dbReference type="Proteomes" id="UP000775213"/>
    </source>
</evidence>
<dbReference type="Proteomes" id="UP000775213">
    <property type="component" value="Unassembled WGS sequence"/>
</dbReference>
<proteinExistence type="predicted"/>
<organism evidence="4 5">
    <name type="scientific">Dendrobium chrysotoxum</name>
    <name type="common">Orchid</name>
    <dbReference type="NCBI Taxonomy" id="161865"/>
    <lineage>
        <taxon>Eukaryota</taxon>
        <taxon>Viridiplantae</taxon>
        <taxon>Streptophyta</taxon>
        <taxon>Embryophyta</taxon>
        <taxon>Tracheophyta</taxon>
        <taxon>Spermatophyta</taxon>
        <taxon>Magnoliopsida</taxon>
        <taxon>Liliopsida</taxon>
        <taxon>Asparagales</taxon>
        <taxon>Orchidaceae</taxon>
        <taxon>Epidendroideae</taxon>
        <taxon>Malaxideae</taxon>
        <taxon>Dendrobiinae</taxon>
        <taxon>Dendrobium</taxon>
    </lineage>
</organism>
<dbReference type="Pfam" id="PF10033">
    <property type="entry name" value="ATG13"/>
    <property type="match status" value="1"/>
</dbReference>
<feature type="compositionally biased region" description="Basic and acidic residues" evidence="2">
    <location>
        <begin position="663"/>
        <end position="680"/>
    </location>
</feature>
<comment type="caution">
    <text evidence="4">The sequence shown here is derived from an EMBL/GenBank/DDBJ whole genome shotgun (WGS) entry which is preliminary data.</text>
</comment>
<evidence type="ECO:0000256" key="1">
    <source>
        <dbReference type="ARBA" id="ARBA00023006"/>
    </source>
</evidence>
<keyword evidence="5" id="KW-1185">Reference proteome</keyword>
<feature type="region of interest" description="Disordered" evidence="2">
    <location>
        <begin position="298"/>
        <end position="343"/>
    </location>
</feature>
<feature type="region of interest" description="Disordered" evidence="2">
    <location>
        <begin position="377"/>
        <end position="438"/>
    </location>
</feature>
<evidence type="ECO:0000313" key="4">
    <source>
        <dbReference type="EMBL" id="KAH0453852.1"/>
    </source>
</evidence>
<accession>A0AAV7GCK1</accession>
<dbReference type="AlphaFoldDB" id="A0AAV7GCK1"/>